<dbReference type="Pfam" id="PF13304">
    <property type="entry name" value="AAA_21"/>
    <property type="match status" value="2"/>
</dbReference>
<feature type="domain" description="ATPase AAA-type core" evidence="1">
    <location>
        <begin position="46"/>
        <end position="139"/>
    </location>
</feature>
<feature type="domain" description="ATPase AAA-type core" evidence="1">
    <location>
        <begin position="278"/>
        <end position="346"/>
    </location>
</feature>
<dbReference type="InterPro" id="IPR027417">
    <property type="entry name" value="P-loop_NTPase"/>
</dbReference>
<keyword evidence="2" id="KW-0547">Nucleotide-binding</keyword>
<dbReference type="EMBL" id="CP157940">
    <property type="protein sequence ID" value="XBS52997.1"/>
    <property type="molecule type" value="Genomic_DNA"/>
</dbReference>
<dbReference type="SUPFAM" id="SSF52540">
    <property type="entry name" value="P-loop containing nucleoside triphosphate hydrolases"/>
    <property type="match status" value="1"/>
</dbReference>
<sequence>MIISFRFRNFRSFLDETFIDMKAVNYKEHPNHLVMSGNKKLIKTLAIYGANSSGKTNLFLAFASFHSFIFWQLFSMEDIPRKHFMSLLQISSLDKILPFLEEDSNSQPTEMELSFISGERVYEYGFSVLKGKILSENLAVDNHVVYTRNADEITIGRQYEKVLRQKAGILPREDRLFCSILSCLDIPEITAFMEPFETFFSKQIAYYCDFLEPFQLAGHLIMDGRAYKALENPEALNYALAQLRKLGIPAVEFIVEKGLPKLGYQVKSRETGQFQIHYRDYTKVSMGTMKYLQFFIQVYHLSQKGGGILIIDNISNEFHPTVTKFFIDTFQQDKNSNIQIIFTTYDISILNNQQFRRDEVAFVDMNEYQESRLYTLADIKVRSDASFSKDYLLGKYGAIPLLKECIF</sequence>
<dbReference type="Gene3D" id="3.40.50.300">
    <property type="entry name" value="P-loop containing nucleotide triphosphate hydrolases"/>
    <property type="match status" value="1"/>
</dbReference>
<name>A0AAU7PL80_9FIRM</name>
<keyword evidence="2" id="KW-0067">ATP-binding</keyword>
<evidence type="ECO:0000313" key="2">
    <source>
        <dbReference type="EMBL" id="XBS52997.1"/>
    </source>
</evidence>
<dbReference type="RefSeq" id="WP_349944756.1">
    <property type="nucleotide sequence ID" value="NZ_CP157940.1"/>
</dbReference>
<dbReference type="PANTHER" id="PTHR40396">
    <property type="entry name" value="ATPASE-LIKE PROTEIN"/>
    <property type="match status" value="1"/>
</dbReference>
<dbReference type="InterPro" id="IPR003959">
    <property type="entry name" value="ATPase_AAA_core"/>
</dbReference>
<dbReference type="PANTHER" id="PTHR40396:SF1">
    <property type="entry name" value="ATPASE AAA-TYPE CORE DOMAIN-CONTAINING PROTEIN"/>
    <property type="match status" value="1"/>
</dbReference>
<reference evidence="2" key="1">
    <citation type="submission" date="2024-06" db="EMBL/GenBank/DDBJ databases">
        <title>Lacrimispora cavernae sp. nov., a novel anaerobe isolated from bat guano pile inside a cave.</title>
        <authorList>
            <person name="Miller S.L."/>
            <person name="Lu N."/>
            <person name="King J."/>
            <person name="Sankaranarayanan K."/>
            <person name="Lawson P.A."/>
        </authorList>
    </citation>
    <scope>NUCLEOTIDE SEQUENCE</scope>
    <source>
        <strain evidence="2">BS-2</strain>
    </source>
</reference>
<protein>
    <submittedName>
        <fullName evidence="2">ATP-binding protein</fullName>
    </submittedName>
</protein>
<dbReference type="GO" id="GO:0005524">
    <property type="term" value="F:ATP binding"/>
    <property type="evidence" value="ECO:0007669"/>
    <property type="project" value="UniProtKB-KW"/>
</dbReference>
<evidence type="ECO:0000259" key="1">
    <source>
        <dbReference type="Pfam" id="PF13304"/>
    </source>
</evidence>
<organism evidence="2">
    <name type="scientific">Lacrimispora sp. BS-2</name>
    <dbReference type="NCBI Taxonomy" id="3151850"/>
    <lineage>
        <taxon>Bacteria</taxon>
        <taxon>Bacillati</taxon>
        <taxon>Bacillota</taxon>
        <taxon>Clostridia</taxon>
        <taxon>Lachnospirales</taxon>
        <taxon>Lachnospiraceae</taxon>
        <taxon>Lacrimispora</taxon>
    </lineage>
</organism>
<dbReference type="GO" id="GO:0016887">
    <property type="term" value="F:ATP hydrolysis activity"/>
    <property type="evidence" value="ECO:0007669"/>
    <property type="project" value="InterPro"/>
</dbReference>
<proteinExistence type="predicted"/>
<dbReference type="AlphaFoldDB" id="A0AAU7PL80"/>
<gene>
    <name evidence="2" type="ORF">ABFV83_14340</name>
</gene>
<accession>A0AAU7PL80</accession>